<sequence length="410" mass="44636">MGLRRNIPTAPMLTALWPALLGISLKARNIFTDFTSDNMATNRAYASFQEIYDFHTEVGNTTLIEVHTPISDLPQRMLNGFFTQFRKFKYAGADVTLVPVSTLPADPLQISYEAGEPTIDPRDMVNPILWKGMSGASMGRFLDAIFGSHRIYSAQALGDVMDNSPASETDFYQLFGDSLSISESTVFKALTDPDAVAALEAMYYQGLADNSWNKAGVQTGFKKRGLFPLVWKSASNLFRPANQNSPPNPTGTGTPWVPATNVDDYNNYGYDQIHESGSPLTPSVGVGIAGGQFSNGTTRLGWMPTQTSYGMVGTQPSIANAVNGAQDMTILPLIPMMMIILPPAYKTEMYFRMVIKHKFEFAEFANTVGPDTFSNNQNVSPAFIYTNVTSGASVATTTEEQPKIVTAGVA</sequence>
<proteinExistence type="predicted"/>
<name>A0A0B5GN89_9VIRU</name>
<protein>
    <submittedName>
        <fullName evidence="1">Cap protein</fullName>
    </submittedName>
</protein>
<dbReference type="Pfam" id="PF23784">
    <property type="entry name" value="Smaco_capsid"/>
    <property type="match status" value="1"/>
</dbReference>
<dbReference type="EMBL" id="KP233189">
    <property type="protein sequence ID" value="AJF23081.1"/>
    <property type="molecule type" value="Genomic_DNA"/>
</dbReference>
<reference evidence="1 2" key="1">
    <citation type="submission" date="2014-12" db="EMBL/GenBank/DDBJ databases">
        <title>A distinct family of small circular DNA viral genomes prevalent in non-human primates and human feces.</title>
        <authorList>
            <person name="Ng T.F.F."/>
            <person name="Sachsenroeder J."/>
            <person name="Vega E."/>
            <person name="Kondov N.O."/>
            <person name="Jang C."/>
            <person name="Deng X."/>
            <person name="Gregoricus N."/>
            <person name="Vinje J."/>
            <person name="Delwart E."/>
        </authorList>
    </citation>
    <scope>NUCLEOTIDE SEQUENCE [LARGE SCALE GENOMIC DNA]</scope>
    <source>
        <strain evidence="1">SF1</strain>
    </source>
</reference>
<gene>
    <name evidence="1" type="primary">cap</name>
</gene>
<evidence type="ECO:0000313" key="1">
    <source>
        <dbReference type="EMBL" id="AJF23081.1"/>
    </source>
</evidence>
<dbReference type="RefSeq" id="YP_009118271.1">
    <property type="nucleotide sequence ID" value="NC_026317.1"/>
</dbReference>
<accession>A0A0B5GN89</accession>
<dbReference type="GeneID" id="22976174"/>
<dbReference type="InterPro" id="IPR057000">
    <property type="entry name" value="Smaco_capsid"/>
</dbReference>
<dbReference type="Proteomes" id="UP000202540">
    <property type="component" value="Segment"/>
</dbReference>
<organism evidence="1 2">
    <name type="scientific">Howler monkey associated porprismacovirus 1</name>
    <dbReference type="NCBI Taxonomy" id="2170112"/>
    <lineage>
        <taxon>Viruses</taxon>
        <taxon>Monodnaviria</taxon>
        <taxon>Shotokuvirae</taxon>
        <taxon>Cressdnaviricota</taxon>
        <taxon>Arfiviricetes</taxon>
        <taxon>Cremevirales</taxon>
        <taxon>Smacoviridae</taxon>
        <taxon>Porprismacovirus</taxon>
        <taxon>Porprismacovirus howas1</taxon>
    </lineage>
</organism>
<dbReference type="KEGG" id="vg:22976174"/>
<evidence type="ECO:0000313" key="2">
    <source>
        <dbReference type="Proteomes" id="UP000202540"/>
    </source>
</evidence>
<keyword evidence="2" id="KW-1185">Reference proteome</keyword>